<protein>
    <submittedName>
        <fullName evidence="1">Uncharacterized protein</fullName>
    </submittedName>
</protein>
<evidence type="ECO:0000313" key="2">
    <source>
        <dbReference type="Proteomes" id="UP000318521"/>
    </source>
</evidence>
<organism evidence="1 2">
    <name type="scientific">Alkalicoccobacillus porphyridii</name>
    <dbReference type="NCBI Taxonomy" id="2597270"/>
    <lineage>
        <taxon>Bacteria</taxon>
        <taxon>Bacillati</taxon>
        <taxon>Bacillota</taxon>
        <taxon>Bacilli</taxon>
        <taxon>Bacillales</taxon>
        <taxon>Bacillaceae</taxon>
        <taxon>Alkalicoccobacillus</taxon>
    </lineage>
</organism>
<proteinExistence type="predicted"/>
<reference evidence="1 2" key="1">
    <citation type="submission" date="2019-07" db="EMBL/GenBank/DDBJ databases">
        <authorList>
            <person name="Park Y.J."/>
            <person name="Jeong S.E."/>
            <person name="Jung H.S."/>
        </authorList>
    </citation>
    <scope>NUCLEOTIDE SEQUENCE [LARGE SCALE GENOMIC DNA]</scope>
    <source>
        <strain evidence="2">P16(2019)</strain>
    </source>
</reference>
<dbReference type="RefSeq" id="WP_143848565.1">
    <property type="nucleotide sequence ID" value="NZ_VLXZ01000005.1"/>
</dbReference>
<dbReference type="AlphaFoldDB" id="A0A553ZZ01"/>
<comment type="caution">
    <text evidence="1">The sequence shown here is derived from an EMBL/GenBank/DDBJ whole genome shotgun (WGS) entry which is preliminary data.</text>
</comment>
<evidence type="ECO:0000313" key="1">
    <source>
        <dbReference type="EMBL" id="TSB46670.1"/>
    </source>
</evidence>
<gene>
    <name evidence="1" type="ORF">FN960_09950</name>
</gene>
<dbReference type="OrthoDB" id="2878733at2"/>
<sequence>MHSKQTVKYISKSYPSGNTYYYKQELITHDRWDNLDSIAWSAPKPITKRTFERRCKEGFRYEKRHINKKPAKIIELTAFKK</sequence>
<dbReference type="EMBL" id="VLXZ01000005">
    <property type="protein sequence ID" value="TSB46670.1"/>
    <property type="molecule type" value="Genomic_DNA"/>
</dbReference>
<dbReference type="Proteomes" id="UP000318521">
    <property type="component" value="Unassembled WGS sequence"/>
</dbReference>
<keyword evidence="2" id="KW-1185">Reference proteome</keyword>
<accession>A0A553ZZ01</accession>
<name>A0A553ZZ01_9BACI</name>